<protein>
    <submittedName>
        <fullName evidence="8">Ribonucleases P/MRP protein subunit POP1-like</fullName>
    </submittedName>
</protein>
<feature type="domain" description="POPLD" evidence="6">
    <location>
        <begin position="517"/>
        <end position="607"/>
    </location>
</feature>
<evidence type="ECO:0000256" key="3">
    <source>
        <dbReference type="ARBA" id="ARBA00023242"/>
    </source>
</evidence>
<evidence type="ECO:0000313" key="9">
    <source>
        <dbReference type="Proteomes" id="UP000762676"/>
    </source>
</evidence>
<keyword evidence="2" id="KW-0819">tRNA processing</keyword>
<dbReference type="Gene3D" id="3.30.1360.120">
    <property type="entry name" value="Probable tRNA modification gtpase trme, domain 1"/>
    <property type="match status" value="1"/>
</dbReference>
<sequence>MSRKRKLEDPQSSLPTPGGPPYAKKISFNQKQIYKEAVPITDIKVSSFAEHRAIEIQAMTELVKDTGGNHTAFQKLPRHMRRRAMSHNIKRIPRRLHAVAKQELSKTKAPGKRPSRRHRRRPSNLLSEYERRKRKIGWLETHIWHAKRFKMVEKWGYRLALHPNDKSIRACYRAVKHHCLLQDVSFEACIELKGPRQTVLDGLRHLTSSDTGLTFAAKITSNGTRQGHLTLYTMDSYPVKAIGPVTYMWRAQPNDKDPESVSKLNTLWISCHPSIYNDVWNEVQKCFGAQRAEDYNSRSMESTLVLKDEEKVTIKSLKDQLVKFRLFGPASNLILAETLKLADTEISKVSSSERQEVVENPKRKSFWWKNYYSSADMKQRFAKQSELWSKVSKCQSPSEAPPNCILALTVRDPRLLLPPKKNKVKTTNFESVTQALPMDLFDDGIACSPLWESCIREELKATKFSEQELNLMKSKHLVPGTPLELGDMESRIPIVLIQRPGVWNSVASQTNPSHSSGWDLMIPSGFAMAFWVALVYRGARVGGIREAKSICLQAGMLSPPDDYPDSRAGQVELKTECELREAKHNRMPPAKRPNFVKLGFVSPFSFEFEKLTKEWVDKWCCAYDSKCEIKKGIPKDLSVMRNLKMLRLMQSSSKNPKGYCKDRSKDKTFNNNQEQSVLMKILSTEIGRTLISEKLFSLIPVRLCILQRGVPATYGHICLPSQEDLKVLDGDKTFGGPFEPKHKDPGQAARKEERKERLRLRKRKKRGKGKKEKVVESSEDTKEVQLDLEVKLEVSEENQGGKEVDSLLKSTSRDIIGFVKSGDFDLATGQGLGFGFCSVAALLALIENQKHRRFCLALVRNPTSLQYRFATISLLV</sequence>
<dbReference type="Pfam" id="PF08170">
    <property type="entry name" value="POPLD"/>
    <property type="match status" value="1"/>
</dbReference>
<reference evidence="8 9" key="1">
    <citation type="journal article" date="2021" name="Elife">
        <title>Chloroplast acquisition without the gene transfer in kleptoplastic sea slugs, Plakobranchus ocellatus.</title>
        <authorList>
            <person name="Maeda T."/>
            <person name="Takahashi S."/>
            <person name="Yoshida T."/>
            <person name="Shimamura S."/>
            <person name="Takaki Y."/>
            <person name="Nagai Y."/>
            <person name="Toyoda A."/>
            <person name="Suzuki Y."/>
            <person name="Arimoto A."/>
            <person name="Ishii H."/>
            <person name="Satoh N."/>
            <person name="Nishiyama T."/>
            <person name="Hasebe M."/>
            <person name="Maruyama T."/>
            <person name="Minagawa J."/>
            <person name="Obokata J."/>
            <person name="Shigenobu S."/>
        </authorList>
    </citation>
    <scope>NUCLEOTIDE SEQUENCE [LARGE SCALE GENOMIC DNA]</scope>
</reference>
<evidence type="ECO:0000259" key="6">
    <source>
        <dbReference type="Pfam" id="PF08170"/>
    </source>
</evidence>
<keyword evidence="9" id="KW-1185">Reference proteome</keyword>
<dbReference type="InterPro" id="IPR012590">
    <property type="entry name" value="POPLD_dom"/>
</dbReference>
<dbReference type="GO" id="GO:0005655">
    <property type="term" value="C:nucleolar ribonuclease P complex"/>
    <property type="evidence" value="ECO:0007669"/>
    <property type="project" value="InterPro"/>
</dbReference>
<dbReference type="AlphaFoldDB" id="A0AAV4FJG8"/>
<feature type="compositionally biased region" description="Basic residues" evidence="4">
    <location>
        <begin position="109"/>
        <end position="122"/>
    </location>
</feature>
<feature type="region of interest" description="Disordered" evidence="4">
    <location>
        <begin position="102"/>
        <end position="125"/>
    </location>
</feature>
<dbReference type="GO" id="GO:0000172">
    <property type="term" value="C:ribonuclease MRP complex"/>
    <property type="evidence" value="ECO:0007669"/>
    <property type="project" value="InterPro"/>
</dbReference>
<dbReference type="PANTHER" id="PTHR22731:SF3">
    <property type="entry name" value="RIBONUCLEASES P_MRP PROTEIN SUBUNIT POP1"/>
    <property type="match status" value="1"/>
</dbReference>
<feature type="compositionally biased region" description="Basic and acidic residues" evidence="4">
    <location>
        <begin position="739"/>
        <end position="754"/>
    </location>
</feature>
<evidence type="ECO:0000256" key="2">
    <source>
        <dbReference type="ARBA" id="ARBA00022694"/>
    </source>
</evidence>
<proteinExistence type="predicted"/>
<name>A0AAV4FJG8_9GAST</name>
<feature type="region of interest" description="Disordered" evidence="4">
    <location>
        <begin position="1"/>
        <end position="23"/>
    </location>
</feature>
<dbReference type="Proteomes" id="UP000762676">
    <property type="component" value="Unassembled WGS sequence"/>
</dbReference>
<evidence type="ECO:0000256" key="1">
    <source>
        <dbReference type="ARBA" id="ARBA00004123"/>
    </source>
</evidence>
<dbReference type="GO" id="GO:0001682">
    <property type="term" value="P:tRNA 5'-leader removal"/>
    <property type="evidence" value="ECO:0007669"/>
    <property type="project" value="InterPro"/>
</dbReference>
<accession>A0AAV4FJG8</accession>
<gene>
    <name evidence="8" type="ORF">ElyMa_002122600</name>
</gene>
<feature type="region of interest" description="Disordered" evidence="4">
    <location>
        <begin position="730"/>
        <end position="754"/>
    </location>
</feature>
<dbReference type="InterPro" id="IPR027266">
    <property type="entry name" value="TrmE/GcvT-like"/>
</dbReference>
<dbReference type="InterPro" id="IPR055079">
    <property type="entry name" value="POP1_C"/>
</dbReference>
<feature type="domain" description="Pop1 N-terminal" evidence="5">
    <location>
        <begin position="48"/>
        <end position="121"/>
    </location>
</feature>
<dbReference type="Pfam" id="PF22770">
    <property type="entry name" value="POP1_C"/>
    <property type="match status" value="1"/>
</dbReference>
<keyword evidence="3" id="KW-0539">Nucleus</keyword>
<dbReference type="InterPro" id="IPR039182">
    <property type="entry name" value="Pop1"/>
</dbReference>
<evidence type="ECO:0000259" key="5">
    <source>
        <dbReference type="Pfam" id="PF06978"/>
    </source>
</evidence>
<feature type="domain" description="Pop1 N-terminal" evidence="5">
    <location>
        <begin position="124"/>
        <end position="194"/>
    </location>
</feature>
<dbReference type="PANTHER" id="PTHR22731">
    <property type="entry name" value="RIBONUCLEASES P/MRP PROTEIN SUBUNIT POP1"/>
    <property type="match status" value="1"/>
</dbReference>
<evidence type="ECO:0000259" key="7">
    <source>
        <dbReference type="Pfam" id="PF22770"/>
    </source>
</evidence>
<dbReference type="InterPro" id="IPR009723">
    <property type="entry name" value="Pop1_N"/>
</dbReference>
<dbReference type="Pfam" id="PF06978">
    <property type="entry name" value="POP1_N"/>
    <property type="match status" value="2"/>
</dbReference>
<feature type="domain" description="POP1 C-terminal" evidence="7">
    <location>
        <begin position="697"/>
        <end position="876"/>
    </location>
</feature>
<dbReference type="SUPFAM" id="SSF103025">
    <property type="entry name" value="Folate-binding domain"/>
    <property type="match status" value="1"/>
</dbReference>
<evidence type="ECO:0000256" key="4">
    <source>
        <dbReference type="SAM" id="MobiDB-lite"/>
    </source>
</evidence>
<organism evidence="8 9">
    <name type="scientific">Elysia marginata</name>
    <dbReference type="NCBI Taxonomy" id="1093978"/>
    <lineage>
        <taxon>Eukaryota</taxon>
        <taxon>Metazoa</taxon>
        <taxon>Spiralia</taxon>
        <taxon>Lophotrochozoa</taxon>
        <taxon>Mollusca</taxon>
        <taxon>Gastropoda</taxon>
        <taxon>Heterobranchia</taxon>
        <taxon>Euthyneura</taxon>
        <taxon>Panpulmonata</taxon>
        <taxon>Sacoglossa</taxon>
        <taxon>Placobranchoidea</taxon>
        <taxon>Plakobranchidae</taxon>
        <taxon>Elysia</taxon>
    </lineage>
</organism>
<dbReference type="EMBL" id="BMAT01004406">
    <property type="protein sequence ID" value="GFR72813.1"/>
    <property type="molecule type" value="Genomic_DNA"/>
</dbReference>
<comment type="subcellular location">
    <subcellularLocation>
        <location evidence="1">Nucleus</location>
    </subcellularLocation>
</comment>
<comment type="caution">
    <text evidence="8">The sequence shown here is derived from an EMBL/GenBank/DDBJ whole genome shotgun (WGS) entry which is preliminary data.</text>
</comment>
<evidence type="ECO:0000313" key="8">
    <source>
        <dbReference type="EMBL" id="GFR72813.1"/>
    </source>
</evidence>